<gene>
    <name evidence="1" type="ORF">CJ199_00545</name>
</gene>
<dbReference type="OrthoDB" id="5178774at2"/>
<dbReference type="SUPFAM" id="SSF55961">
    <property type="entry name" value="Bet v1-like"/>
    <property type="match status" value="1"/>
</dbReference>
<accession>A0A2N6VRA3</accession>
<evidence type="ECO:0008006" key="3">
    <source>
        <dbReference type="Google" id="ProtNLM"/>
    </source>
</evidence>
<name>A0A2N6VRA3_9MICO</name>
<dbReference type="Proteomes" id="UP000235598">
    <property type="component" value="Unassembled WGS sequence"/>
</dbReference>
<comment type="caution">
    <text evidence="1">The sequence shown here is derived from an EMBL/GenBank/DDBJ whole genome shotgun (WGS) entry which is preliminary data.</text>
</comment>
<protein>
    <recommendedName>
        <fullName evidence="3">DUF2505 domain-containing protein</fullName>
    </recommendedName>
</protein>
<dbReference type="AlphaFoldDB" id="A0A2N6VRA3"/>
<evidence type="ECO:0000313" key="2">
    <source>
        <dbReference type="Proteomes" id="UP000235598"/>
    </source>
</evidence>
<proteinExistence type="predicted"/>
<organism evidence="1 2">
    <name type="scientific">Brevibacterium paucivorans</name>
    <dbReference type="NCBI Taxonomy" id="170994"/>
    <lineage>
        <taxon>Bacteria</taxon>
        <taxon>Bacillati</taxon>
        <taxon>Actinomycetota</taxon>
        <taxon>Actinomycetes</taxon>
        <taxon>Micrococcales</taxon>
        <taxon>Brevibacteriaceae</taxon>
        <taxon>Brevibacterium</taxon>
    </lineage>
</organism>
<dbReference type="EMBL" id="PNHK01000001">
    <property type="protein sequence ID" value="PMD06672.1"/>
    <property type="molecule type" value="Genomic_DNA"/>
</dbReference>
<sequence length="215" mass="23514">MSAIPGRSRPGRPRSLFHLLCRVVSTCSSLNLFLPYAEYVSGSTYSAGSSSEIALTCNTCFMKSIRMQQNYDRSPEKLLEILASEEFWKEKDFEFMREGDASSGWHVQMSSPVDKDQVPSQFSQFVTPGLRVKHEARVPAAHKSGGTVTYKAHAPGAPATVEANIAVEGKDGSSTVTVDATLSIKVPFVGSMLEGKAEPTARKLLRRQLDKLAKL</sequence>
<dbReference type="InterPro" id="IPR019639">
    <property type="entry name" value="DUF2505"/>
</dbReference>
<dbReference type="Pfam" id="PF10698">
    <property type="entry name" value="DUF2505"/>
    <property type="match status" value="1"/>
</dbReference>
<reference evidence="1 2" key="1">
    <citation type="submission" date="2017-09" db="EMBL/GenBank/DDBJ databases">
        <title>Bacterial strain isolated from the female urinary microbiota.</title>
        <authorList>
            <person name="Thomas-White K."/>
            <person name="Kumar N."/>
            <person name="Forster S."/>
            <person name="Putonti C."/>
            <person name="Lawley T."/>
            <person name="Wolfe A.J."/>
        </authorList>
    </citation>
    <scope>NUCLEOTIDE SEQUENCE [LARGE SCALE GENOMIC DNA]</scope>
    <source>
        <strain evidence="1 2">UMB1301</strain>
    </source>
</reference>
<evidence type="ECO:0000313" key="1">
    <source>
        <dbReference type="EMBL" id="PMD06672.1"/>
    </source>
</evidence>